<dbReference type="InterPro" id="IPR036005">
    <property type="entry name" value="Creatinase/aminopeptidase-like"/>
</dbReference>
<evidence type="ECO:0000256" key="1">
    <source>
        <dbReference type="ARBA" id="ARBA00002521"/>
    </source>
</evidence>
<organism evidence="9">
    <name type="scientific">uncultured Chloroflexi bacterium Rifle_16ft_4_minimus_38663</name>
    <dbReference type="NCBI Taxonomy" id="1665074"/>
    <lineage>
        <taxon>Bacteria</taxon>
        <taxon>Bacillati</taxon>
        <taxon>Chloroflexota</taxon>
        <taxon>environmental samples</taxon>
    </lineage>
</organism>
<reference evidence="9" key="1">
    <citation type="journal article" date="2015" name="ISME J.">
        <title>Aquifer environment selects for microbial species cohorts in sediment and groundwater.</title>
        <authorList>
            <person name="Hug L.A."/>
            <person name="Thomas B.C."/>
            <person name="Brown C.T."/>
            <person name="Frischkorn K.R."/>
            <person name="Williams K.H."/>
            <person name="Tringe S.G."/>
            <person name="Banfield J.F."/>
        </authorList>
    </citation>
    <scope>NUCLEOTIDE SEQUENCE</scope>
</reference>
<proteinExistence type="inferred from homology"/>
<dbReference type="PANTHER" id="PTHR43330">
    <property type="entry name" value="METHIONINE AMINOPEPTIDASE"/>
    <property type="match status" value="1"/>
</dbReference>
<comment type="catalytic activity">
    <reaction evidence="6 7">
        <text>Release of N-terminal amino acids, preferentially methionine, from peptides and arylamides.</text>
        <dbReference type="EC" id="3.4.11.18"/>
    </reaction>
</comment>
<sequence>MSWARQIHLKTPAELQTMREAGRINASVLANVKALLKPGVSTADLNAAAEEVLRKHGCVSPFKGYGHPPFPASITVSINRELVHGIPSRSRKLKAGDIVSVDCGTVLDGLVADSAFTGAVGEISPEAWKLLEVTKGALDAAIERMCVGNRTGDIAAAIQNHVESNGFYVTREYTGHGVGRQMHEGPQVPNYGKPGSGMPLKAGMTIAIEPMVLVGTAATRVLPDQWTVVSADGSLTAHFEHSIAVTAGEPLILTVQ</sequence>
<keyword evidence="4 6" id="KW-0479">Metal-binding</keyword>
<dbReference type="Gene3D" id="3.90.230.10">
    <property type="entry name" value="Creatinase/methionine aminopeptidase superfamily"/>
    <property type="match status" value="1"/>
</dbReference>
<dbReference type="PANTHER" id="PTHR43330:SF27">
    <property type="entry name" value="METHIONINE AMINOPEPTIDASE"/>
    <property type="match status" value="1"/>
</dbReference>
<comment type="cofactor">
    <cofactor evidence="6">
        <name>Co(2+)</name>
        <dbReference type="ChEBI" id="CHEBI:48828"/>
    </cofactor>
    <cofactor evidence="6">
        <name>Zn(2+)</name>
        <dbReference type="ChEBI" id="CHEBI:29105"/>
    </cofactor>
    <cofactor evidence="6">
        <name>Mn(2+)</name>
        <dbReference type="ChEBI" id="CHEBI:29035"/>
    </cofactor>
    <cofactor evidence="6">
        <name>Fe(2+)</name>
        <dbReference type="ChEBI" id="CHEBI:29033"/>
    </cofactor>
    <text evidence="6">Binds 2 divalent metal cations per subunit. Has a high-affinity and a low affinity metal-binding site. The true nature of the physiological cofactor is under debate. The enzyme is active with cobalt, zinc, manganese or divalent iron ions. Most likely, methionine aminopeptidases function as mononuclear Fe(2+)-metalloproteases under physiological conditions, and the catalytically relevant metal-binding site has been assigned to the histidine-containing high-affinity site.</text>
</comment>
<feature type="binding site" evidence="6">
    <location>
        <position position="102"/>
    </location>
    <ligand>
        <name>a divalent metal cation</name>
        <dbReference type="ChEBI" id="CHEBI:60240"/>
        <label>1</label>
    </ligand>
</feature>
<name>A0A0H4TBF0_9CHLR</name>
<evidence type="ECO:0000256" key="6">
    <source>
        <dbReference type="HAMAP-Rule" id="MF_01974"/>
    </source>
</evidence>
<dbReference type="PRINTS" id="PR00599">
    <property type="entry name" value="MAPEPTIDASE"/>
</dbReference>
<dbReference type="HAMAP" id="MF_01974">
    <property type="entry name" value="MetAP_1"/>
    <property type="match status" value="1"/>
</dbReference>
<dbReference type="SUPFAM" id="SSF55920">
    <property type="entry name" value="Creatinase/aminopeptidase"/>
    <property type="match status" value="1"/>
</dbReference>
<feature type="binding site" evidence="6">
    <location>
        <position position="240"/>
    </location>
    <ligand>
        <name>a divalent metal cation</name>
        <dbReference type="ChEBI" id="CHEBI:60240"/>
        <label>1</label>
    </ligand>
</feature>
<dbReference type="Pfam" id="PF00557">
    <property type="entry name" value="Peptidase_M24"/>
    <property type="match status" value="1"/>
</dbReference>
<evidence type="ECO:0000256" key="4">
    <source>
        <dbReference type="ARBA" id="ARBA00022723"/>
    </source>
</evidence>
<dbReference type="EMBL" id="KT007022">
    <property type="protein sequence ID" value="AKQ03802.1"/>
    <property type="molecule type" value="Genomic_DNA"/>
</dbReference>
<dbReference type="GO" id="GO:0046872">
    <property type="term" value="F:metal ion binding"/>
    <property type="evidence" value="ECO:0007669"/>
    <property type="project" value="UniProtKB-UniRule"/>
</dbReference>
<comment type="function">
    <text evidence="1 6">Removes the N-terminal methionine from nascent proteins. The N-terminal methionine is often cleaved when the second residue in the primary sequence is small and uncharged (Met-Ala-, Cys, Gly, Pro, Ser, Thr, or Val). Requires deformylation of the N(alpha)-formylated initiator methionine before it can be hydrolyzed.</text>
</comment>
<feature type="binding site" evidence="6">
    <location>
        <position position="113"/>
    </location>
    <ligand>
        <name>a divalent metal cation</name>
        <dbReference type="ChEBI" id="CHEBI:60240"/>
        <label>2</label>
        <note>catalytic</note>
    </ligand>
</feature>
<keyword evidence="2 6" id="KW-0031">Aminopeptidase</keyword>
<evidence type="ECO:0000256" key="7">
    <source>
        <dbReference type="RuleBase" id="RU003653"/>
    </source>
</evidence>
<dbReference type="GO" id="GO:0006508">
    <property type="term" value="P:proteolysis"/>
    <property type="evidence" value="ECO:0007669"/>
    <property type="project" value="UniProtKB-KW"/>
</dbReference>
<dbReference type="InterPro" id="IPR001714">
    <property type="entry name" value="Pept_M24_MAP"/>
</dbReference>
<dbReference type="GO" id="GO:0004239">
    <property type="term" value="F:initiator methionyl aminopeptidase activity"/>
    <property type="evidence" value="ECO:0007669"/>
    <property type="project" value="UniProtKB-UniRule"/>
</dbReference>
<feature type="binding site" evidence="6">
    <location>
        <position position="113"/>
    </location>
    <ligand>
        <name>a divalent metal cation</name>
        <dbReference type="ChEBI" id="CHEBI:60240"/>
        <label>1</label>
    </ligand>
</feature>
<keyword evidence="3 6" id="KW-0645">Protease</keyword>
<evidence type="ECO:0000256" key="5">
    <source>
        <dbReference type="ARBA" id="ARBA00022801"/>
    </source>
</evidence>
<keyword evidence="5 6" id="KW-0378">Hydrolase</keyword>
<feature type="binding site" evidence="6">
    <location>
        <position position="209"/>
    </location>
    <ligand>
        <name>a divalent metal cation</name>
        <dbReference type="ChEBI" id="CHEBI:60240"/>
        <label>2</label>
        <note>catalytic</note>
    </ligand>
</feature>
<feature type="binding site" evidence="6">
    <location>
        <position position="176"/>
    </location>
    <ligand>
        <name>a divalent metal cation</name>
        <dbReference type="ChEBI" id="CHEBI:60240"/>
        <label>2</label>
        <note>catalytic</note>
    </ligand>
</feature>
<dbReference type="AlphaFoldDB" id="A0A0H4TBF0"/>
<feature type="binding site" evidence="6">
    <location>
        <position position="183"/>
    </location>
    <ligand>
        <name>substrate</name>
    </ligand>
</feature>
<comment type="subunit">
    <text evidence="6">Monomer.</text>
</comment>
<dbReference type="EC" id="3.4.11.18" evidence="6 7"/>
<evidence type="ECO:0000313" key="9">
    <source>
        <dbReference type="EMBL" id="AKQ03802.1"/>
    </source>
</evidence>
<evidence type="ECO:0000259" key="8">
    <source>
        <dbReference type="Pfam" id="PF00557"/>
    </source>
</evidence>
<dbReference type="NCBIfam" id="TIGR00500">
    <property type="entry name" value="met_pdase_I"/>
    <property type="match status" value="1"/>
</dbReference>
<dbReference type="InterPro" id="IPR002467">
    <property type="entry name" value="Pept_M24A_MAP1"/>
</dbReference>
<dbReference type="InterPro" id="IPR000994">
    <property type="entry name" value="Pept_M24"/>
</dbReference>
<comment type="similarity">
    <text evidence="6">Belongs to the peptidase M24A family. Methionine aminopeptidase type 1 subfamily.</text>
</comment>
<accession>A0A0H4TBF0</accession>
<feature type="domain" description="Peptidase M24" evidence="8">
    <location>
        <begin position="17"/>
        <end position="247"/>
    </location>
</feature>
<gene>
    <name evidence="6" type="primary">map</name>
</gene>
<dbReference type="PROSITE" id="PS00680">
    <property type="entry name" value="MAP_1"/>
    <property type="match status" value="1"/>
</dbReference>
<feature type="binding site" evidence="6">
    <location>
        <position position="240"/>
    </location>
    <ligand>
        <name>a divalent metal cation</name>
        <dbReference type="ChEBI" id="CHEBI:60240"/>
        <label>2</label>
        <note>catalytic</note>
    </ligand>
</feature>
<dbReference type="GO" id="GO:0005829">
    <property type="term" value="C:cytosol"/>
    <property type="evidence" value="ECO:0007669"/>
    <property type="project" value="TreeGrafter"/>
</dbReference>
<protein>
    <recommendedName>
        <fullName evidence="6 7">Methionine aminopeptidase</fullName>
        <shortName evidence="6">MAP</shortName>
        <shortName evidence="6">MetAP</shortName>
        <ecNumber evidence="6 7">3.4.11.18</ecNumber>
    </recommendedName>
    <alternativeName>
        <fullName evidence="6">Peptidase M</fullName>
    </alternativeName>
</protein>
<dbReference type="GO" id="GO:0070006">
    <property type="term" value="F:metalloaminopeptidase activity"/>
    <property type="evidence" value="ECO:0007669"/>
    <property type="project" value="UniProtKB-UniRule"/>
</dbReference>
<feature type="binding site" evidence="6">
    <location>
        <position position="84"/>
    </location>
    <ligand>
        <name>substrate</name>
    </ligand>
</feature>
<evidence type="ECO:0000256" key="2">
    <source>
        <dbReference type="ARBA" id="ARBA00022438"/>
    </source>
</evidence>
<evidence type="ECO:0000256" key="3">
    <source>
        <dbReference type="ARBA" id="ARBA00022670"/>
    </source>
</evidence>
<dbReference type="CDD" id="cd01086">
    <property type="entry name" value="MetAP1"/>
    <property type="match status" value="1"/>
</dbReference>